<dbReference type="Gene3D" id="2.40.260.10">
    <property type="entry name" value="Sortase"/>
    <property type="match status" value="1"/>
</dbReference>
<dbReference type="CDD" id="cd05828">
    <property type="entry name" value="Sortase_D_1"/>
    <property type="match status" value="1"/>
</dbReference>
<evidence type="ECO:0000313" key="3">
    <source>
        <dbReference type="Proteomes" id="UP000614811"/>
    </source>
</evidence>
<dbReference type="InterPro" id="IPR005754">
    <property type="entry name" value="Sortase"/>
</dbReference>
<sequence>MLRYLERGLLILATLALLKFGIAYSHRWNSEHTVASFKQQRALDIHQAQSATRTKPHINTSTPDAHAEIRATRKLGSAQPDMALWSPQRKRAFVDAGMNTPSLVAAIEIPSVGVAAPIYQGTDHPQLDRGAGWILGTAALDSTRGNIGIAAHRDGFFRGLKDIKVGDEIELATLTEDRRYRVVELSIVQPEDVHVLASTQAAELTLVTCYPFYFVGKAPQRFIVNAKLIKRTQLDSNGS</sequence>
<evidence type="ECO:0000256" key="1">
    <source>
        <dbReference type="ARBA" id="ARBA00022801"/>
    </source>
</evidence>
<gene>
    <name evidence="2" type="ORF">GCM10008090_25650</name>
</gene>
<dbReference type="NCBIfam" id="TIGR01076">
    <property type="entry name" value="sortase_fam"/>
    <property type="match status" value="1"/>
</dbReference>
<keyword evidence="1" id="KW-0378">Hydrolase</keyword>
<accession>A0A918RZF7</accession>
<organism evidence="2 3">
    <name type="scientific">Arenicella chitinivorans</name>
    <dbReference type="NCBI Taxonomy" id="1329800"/>
    <lineage>
        <taxon>Bacteria</taxon>
        <taxon>Pseudomonadati</taxon>
        <taxon>Pseudomonadota</taxon>
        <taxon>Gammaproteobacteria</taxon>
        <taxon>Arenicellales</taxon>
        <taxon>Arenicellaceae</taxon>
        <taxon>Arenicella</taxon>
    </lineage>
</organism>
<dbReference type="EMBL" id="BMXA01000004">
    <property type="protein sequence ID" value="GHA14714.1"/>
    <property type="molecule type" value="Genomic_DNA"/>
</dbReference>
<dbReference type="RefSeq" id="WP_189401893.1">
    <property type="nucleotide sequence ID" value="NZ_BMXA01000004.1"/>
</dbReference>
<reference evidence="2" key="2">
    <citation type="submission" date="2020-09" db="EMBL/GenBank/DDBJ databases">
        <authorList>
            <person name="Sun Q."/>
            <person name="Kim S."/>
        </authorList>
    </citation>
    <scope>NUCLEOTIDE SEQUENCE</scope>
    <source>
        <strain evidence="2">KCTC 12711</strain>
    </source>
</reference>
<keyword evidence="3" id="KW-1185">Reference proteome</keyword>
<evidence type="ECO:0000313" key="2">
    <source>
        <dbReference type="EMBL" id="GHA14714.1"/>
    </source>
</evidence>
<dbReference type="AlphaFoldDB" id="A0A918RZF7"/>
<dbReference type="SUPFAM" id="SSF63817">
    <property type="entry name" value="Sortase"/>
    <property type="match status" value="1"/>
</dbReference>
<dbReference type="InterPro" id="IPR023365">
    <property type="entry name" value="Sortase_dom-sf"/>
</dbReference>
<proteinExistence type="predicted"/>
<dbReference type="Proteomes" id="UP000614811">
    <property type="component" value="Unassembled WGS sequence"/>
</dbReference>
<protein>
    <recommendedName>
        <fullName evidence="4">Class D sortase</fullName>
    </recommendedName>
</protein>
<name>A0A918RZF7_9GAMM</name>
<evidence type="ECO:0008006" key="4">
    <source>
        <dbReference type="Google" id="ProtNLM"/>
    </source>
</evidence>
<dbReference type="InterPro" id="IPR041999">
    <property type="entry name" value="Sortase_D_1"/>
</dbReference>
<comment type="caution">
    <text evidence="2">The sequence shown here is derived from an EMBL/GenBank/DDBJ whole genome shotgun (WGS) entry which is preliminary data.</text>
</comment>
<reference evidence="2" key="1">
    <citation type="journal article" date="2014" name="Int. J. Syst. Evol. Microbiol.">
        <title>Complete genome sequence of Corynebacterium casei LMG S-19264T (=DSM 44701T), isolated from a smear-ripened cheese.</title>
        <authorList>
            <consortium name="US DOE Joint Genome Institute (JGI-PGF)"/>
            <person name="Walter F."/>
            <person name="Albersmeier A."/>
            <person name="Kalinowski J."/>
            <person name="Ruckert C."/>
        </authorList>
    </citation>
    <scope>NUCLEOTIDE SEQUENCE</scope>
    <source>
        <strain evidence="2">KCTC 12711</strain>
    </source>
</reference>
<dbReference type="GO" id="GO:0016787">
    <property type="term" value="F:hydrolase activity"/>
    <property type="evidence" value="ECO:0007669"/>
    <property type="project" value="UniProtKB-KW"/>
</dbReference>
<dbReference type="Pfam" id="PF04203">
    <property type="entry name" value="Sortase"/>
    <property type="match status" value="1"/>
</dbReference>